<sequence length="79" mass="8850">MGGSGTLPRARTMCVPGLRSKRRKRHIQSMPLQCSEQGGVATLAFEFASGRLVVDRLKRRRGHLAVAERDDHEQAHKNE</sequence>
<name>A0A5C6BTB5_9BACT</name>
<comment type="caution">
    <text evidence="1">The sequence shown here is derived from an EMBL/GenBank/DDBJ whole genome shotgun (WGS) entry which is preliminary data.</text>
</comment>
<keyword evidence="2" id="KW-1185">Reference proteome</keyword>
<organism evidence="1 2">
    <name type="scientific">Allorhodopirellula heiligendammensis</name>
    <dbReference type="NCBI Taxonomy" id="2714739"/>
    <lineage>
        <taxon>Bacteria</taxon>
        <taxon>Pseudomonadati</taxon>
        <taxon>Planctomycetota</taxon>
        <taxon>Planctomycetia</taxon>
        <taxon>Pirellulales</taxon>
        <taxon>Pirellulaceae</taxon>
        <taxon>Allorhodopirellula</taxon>
    </lineage>
</organism>
<evidence type="ECO:0000313" key="1">
    <source>
        <dbReference type="EMBL" id="TWU15450.1"/>
    </source>
</evidence>
<dbReference type="EMBL" id="SJPU01000002">
    <property type="protein sequence ID" value="TWU15450.1"/>
    <property type="molecule type" value="Genomic_DNA"/>
</dbReference>
<protein>
    <submittedName>
        <fullName evidence="1">Uncharacterized protein</fullName>
    </submittedName>
</protein>
<reference evidence="1 2" key="1">
    <citation type="journal article" date="2020" name="Antonie Van Leeuwenhoek">
        <title>Rhodopirellula heiligendammensis sp. nov., Rhodopirellula pilleata sp. nov., and Rhodopirellula solitaria sp. nov. isolated from natural or artificial marine surfaces in Northern Germany and California, USA, and emended description of the genus Rhodopirellula.</title>
        <authorList>
            <person name="Kallscheuer N."/>
            <person name="Wiegand S."/>
            <person name="Jogler M."/>
            <person name="Boedeker C."/>
            <person name="Peeters S.H."/>
            <person name="Rast P."/>
            <person name="Heuer A."/>
            <person name="Jetten M.S.M."/>
            <person name="Rohde M."/>
            <person name="Jogler C."/>
        </authorList>
    </citation>
    <scope>NUCLEOTIDE SEQUENCE [LARGE SCALE GENOMIC DNA]</scope>
    <source>
        <strain evidence="1 2">Poly21</strain>
    </source>
</reference>
<dbReference type="Proteomes" id="UP000319908">
    <property type="component" value="Unassembled WGS sequence"/>
</dbReference>
<dbReference type="AlphaFoldDB" id="A0A5C6BTB5"/>
<gene>
    <name evidence="1" type="ORF">Poly21_26450</name>
</gene>
<proteinExistence type="predicted"/>
<evidence type="ECO:0000313" key="2">
    <source>
        <dbReference type="Proteomes" id="UP000319908"/>
    </source>
</evidence>
<accession>A0A5C6BTB5</accession>